<dbReference type="SMART" id="SM00044">
    <property type="entry name" value="CYCc"/>
    <property type="match status" value="1"/>
</dbReference>
<dbReference type="PANTHER" id="PTHR16305:SF28">
    <property type="entry name" value="GUANYLATE CYCLASE DOMAIN-CONTAINING PROTEIN"/>
    <property type="match status" value="1"/>
</dbReference>
<dbReference type="Gene3D" id="3.30.70.1230">
    <property type="entry name" value="Nucleotide cyclase"/>
    <property type="match status" value="1"/>
</dbReference>
<dbReference type="EMBL" id="JBHSPR010000001">
    <property type="protein sequence ID" value="MFC6015512.1"/>
    <property type="molecule type" value="Genomic_DNA"/>
</dbReference>
<feature type="compositionally biased region" description="Low complexity" evidence="4">
    <location>
        <begin position="545"/>
        <end position="554"/>
    </location>
</feature>
<dbReference type="PANTHER" id="PTHR16305">
    <property type="entry name" value="TESTICULAR SOLUBLE ADENYLYL CYCLASE"/>
    <property type="match status" value="1"/>
</dbReference>
<dbReference type="Proteomes" id="UP001596203">
    <property type="component" value="Unassembled WGS sequence"/>
</dbReference>
<accession>A0ABW1K187</accession>
<evidence type="ECO:0000313" key="7">
    <source>
        <dbReference type="Proteomes" id="UP001596203"/>
    </source>
</evidence>
<sequence length="1302" mass="134898">MTCPVCGTVAVPGARFCHNCGVALPAAATLPEAERRVVTVLFGDLSDFTSWSEDLDPERVSTVTDRVLAALAGAVKTFGGHVDKLTGDGIMAVFGAPVAHEDDAERAVRAALSMQRAVRRVLDDEQGGGAPLGLRVGLNTGDVVAGIQAAIEYTVIGDTVNTAARLADAAAIGAVYAGARTAAATRRVASWRALRPLRLKGKREPVEAYELLGLLDAPGTRSGLGDEAPFVGRETEIGRVAGRLAEVIDQGQPRVLLMTAEAGIGKSRFGAEVERLAAGYDVGAGRYATHTGARVLSVKCAAFGERRRLAPLADLVRAAVGLPDGPATAVTRPVVEERLRRLGQRLARHRPDPPPVAVDLLLALLGYADLPPAHGTVPAGPAEWSAGEPESAADAIPAAVAELLSALAAETPLAVIVDDLHDATPETTDALGVTLSRLTGPVLVLLLGRPELVRTAGALTRLADAEVHSLPPLRGADAARLLTAYLGGGRLPQADVDRLLATAQGNPFYLAELVTLLMERGALTTVLDRTATRTGTAASVPAGTDASSGPADGPGSAGPPPSPGGPGPAGFWRLVPGSLGSRLLSRDLAAVLAARIDALPADARAALRDAAVIGDTVPAGALEALRERRAGREGRPTAVVAVELERAVEELLQRRMLHRNRDGYIFATPLMREAVYAGIGKADRADRHAALAEWAAPPVAVALLGQVVQSGGALPAQVVRTGSGSTGMPEAERDAFIAEHAERATALADVVSLRSDATARNVAPLGMAALNRSARRALVAGEPAQAVQYAERSARLAGESVPGGDRLVHARALLQVGRIADALAFAEKIGANAGDDAAVRAGALLVVGQAYQAQGDRARAVSTWQEALQVATGAGLPGPRASAMRRLGMADFVSGRLSQASSRFAGAYQVNLDADDPRGQAWSLQNLAWVTTTRGDFAGTDAVLGRAARLFAEIDDPVGQAWLRGTTAFARLLAGRLGEARRLARVFLPFGERVGEAWAVGTLRAVEAFAAAELGELAEADREARRAYRDFAAASDDWGRGFALVVRGAVARGVGEPEHAVDLLTDALAYGRRTSHPLLTGLAGTLRGFVALDRGDVSGAERDAEAVLAAVEPHNPLAPTQLGPRMLLAACRLADGDAPTAVSLLEPIAAAGAVPSVIFSRRQALARYAAALLADGQTAVALDWARQAVEAPGEDVRSQVIAARVLAEALVEAGERAEAGLVADEAVRLAYSTQQTSERAAAEALRARLLRGPQPTGDGLVIIRQREPGSVPGHGVPDEVVPGTRIGSVDLRDTAQPGQPIA</sequence>
<dbReference type="Pfam" id="PF00211">
    <property type="entry name" value="Guanylate_cyc"/>
    <property type="match status" value="1"/>
</dbReference>
<dbReference type="InterPro" id="IPR019734">
    <property type="entry name" value="TPR_rpt"/>
</dbReference>
<dbReference type="InterPro" id="IPR029787">
    <property type="entry name" value="Nucleotide_cyclase"/>
</dbReference>
<evidence type="ECO:0000313" key="6">
    <source>
        <dbReference type="EMBL" id="MFC6015512.1"/>
    </source>
</evidence>
<name>A0ABW1K187_9ACTN</name>
<dbReference type="InterPro" id="IPR027417">
    <property type="entry name" value="P-loop_NTPase"/>
</dbReference>
<feature type="repeat" description="TPR" evidence="3">
    <location>
        <begin position="841"/>
        <end position="874"/>
    </location>
</feature>
<dbReference type="InterPro" id="IPR041664">
    <property type="entry name" value="AAA_16"/>
</dbReference>
<keyword evidence="3" id="KW-0802">TPR repeat</keyword>
<dbReference type="Gene3D" id="1.25.40.10">
    <property type="entry name" value="Tetratricopeptide repeat domain"/>
    <property type="match status" value="2"/>
</dbReference>
<evidence type="ECO:0000256" key="2">
    <source>
        <dbReference type="ARBA" id="ARBA00022840"/>
    </source>
</evidence>
<dbReference type="PROSITE" id="PS50125">
    <property type="entry name" value="GUANYLATE_CYCLASE_2"/>
    <property type="match status" value="1"/>
</dbReference>
<proteinExistence type="predicted"/>
<keyword evidence="2" id="KW-0067">ATP-binding</keyword>
<feature type="region of interest" description="Disordered" evidence="4">
    <location>
        <begin position="534"/>
        <end position="571"/>
    </location>
</feature>
<gene>
    <name evidence="6" type="ORF">ACFP2T_04785</name>
</gene>
<keyword evidence="1" id="KW-0547">Nucleotide-binding</keyword>
<evidence type="ECO:0000256" key="3">
    <source>
        <dbReference type="PROSITE-ProRule" id="PRU00339"/>
    </source>
</evidence>
<dbReference type="RefSeq" id="WP_377417594.1">
    <property type="nucleotide sequence ID" value="NZ_JBHSPR010000001.1"/>
</dbReference>
<dbReference type="PROSITE" id="PS50005">
    <property type="entry name" value="TPR"/>
    <property type="match status" value="1"/>
</dbReference>
<dbReference type="InterPro" id="IPR001054">
    <property type="entry name" value="A/G_cyclase"/>
</dbReference>
<dbReference type="Pfam" id="PF13191">
    <property type="entry name" value="AAA_16"/>
    <property type="match status" value="1"/>
</dbReference>
<feature type="compositionally biased region" description="Pro residues" evidence="4">
    <location>
        <begin position="557"/>
        <end position="566"/>
    </location>
</feature>
<reference evidence="7" key="1">
    <citation type="journal article" date="2019" name="Int. J. Syst. Evol. Microbiol.">
        <title>The Global Catalogue of Microorganisms (GCM) 10K type strain sequencing project: providing services to taxonomists for standard genome sequencing and annotation.</title>
        <authorList>
            <consortium name="The Broad Institute Genomics Platform"/>
            <consortium name="The Broad Institute Genome Sequencing Center for Infectious Disease"/>
            <person name="Wu L."/>
            <person name="Ma J."/>
        </authorList>
    </citation>
    <scope>NUCLEOTIDE SEQUENCE [LARGE SCALE GENOMIC DNA]</scope>
    <source>
        <strain evidence="7">ZS-35-S2</strain>
    </source>
</reference>
<dbReference type="CDD" id="cd07302">
    <property type="entry name" value="CHD"/>
    <property type="match status" value="1"/>
</dbReference>
<evidence type="ECO:0000256" key="4">
    <source>
        <dbReference type="SAM" id="MobiDB-lite"/>
    </source>
</evidence>
<evidence type="ECO:0000259" key="5">
    <source>
        <dbReference type="PROSITE" id="PS50125"/>
    </source>
</evidence>
<dbReference type="SUPFAM" id="SSF55073">
    <property type="entry name" value="Nucleotide cyclase"/>
    <property type="match status" value="1"/>
</dbReference>
<keyword evidence="7" id="KW-1185">Reference proteome</keyword>
<dbReference type="SUPFAM" id="SSF48452">
    <property type="entry name" value="TPR-like"/>
    <property type="match status" value="3"/>
</dbReference>
<dbReference type="InterPro" id="IPR011990">
    <property type="entry name" value="TPR-like_helical_dom_sf"/>
</dbReference>
<protein>
    <submittedName>
        <fullName evidence="6">Adenylate/guanylate cyclase domain-containing protein</fullName>
    </submittedName>
</protein>
<feature type="domain" description="Guanylate cyclase" evidence="5">
    <location>
        <begin position="39"/>
        <end position="167"/>
    </location>
</feature>
<comment type="caution">
    <text evidence="6">The sequence shown here is derived from an EMBL/GenBank/DDBJ whole genome shotgun (WGS) entry which is preliminary data.</text>
</comment>
<evidence type="ECO:0000256" key="1">
    <source>
        <dbReference type="ARBA" id="ARBA00022741"/>
    </source>
</evidence>
<dbReference type="SUPFAM" id="SSF52540">
    <property type="entry name" value="P-loop containing nucleoside triphosphate hydrolases"/>
    <property type="match status" value="1"/>
</dbReference>
<organism evidence="6 7">
    <name type="scientific">Plantactinospora solaniradicis</name>
    <dbReference type="NCBI Taxonomy" id="1723736"/>
    <lineage>
        <taxon>Bacteria</taxon>
        <taxon>Bacillati</taxon>
        <taxon>Actinomycetota</taxon>
        <taxon>Actinomycetes</taxon>
        <taxon>Micromonosporales</taxon>
        <taxon>Micromonosporaceae</taxon>
        <taxon>Plantactinospora</taxon>
    </lineage>
</organism>